<keyword evidence="12" id="KW-0326">Glycosidase</keyword>
<evidence type="ECO:0000256" key="8">
    <source>
        <dbReference type="ARBA" id="ARBA00022525"/>
    </source>
</evidence>
<feature type="region of interest" description="Disordered" evidence="14">
    <location>
        <begin position="942"/>
        <end position="986"/>
    </location>
</feature>
<feature type="chain" id="PRO_5003796679" description="Beta-mannosidase A" evidence="15">
    <location>
        <begin position="21"/>
        <end position="986"/>
    </location>
</feature>
<dbReference type="InParanoid" id="J7SCK8"/>
<gene>
    <name evidence="19" type="ORF">FIBRA_00187</name>
</gene>
<dbReference type="PANTHER" id="PTHR43730:SF5">
    <property type="entry name" value="BETA-MANNOSIDASE A"/>
    <property type="match status" value="1"/>
</dbReference>
<evidence type="ECO:0000256" key="14">
    <source>
        <dbReference type="SAM" id="MobiDB-lite"/>
    </source>
</evidence>
<evidence type="ECO:0000256" key="3">
    <source>
        <dbReference type="ARBA" id="ARBA00004740"/>
    </source>
</evidence>
<evidence type="ECO:0000256" key="5">
    <source>
        <dbReference type="ARBA" id="ARBA00011738"/>
    </source>
</evidence>
<dbReference type="Proteomes" id="UP000006352">
    <property type="component" value="Unassembled WGS sequence"/>
</dbReference>
<dbReference type="Pfam" id="PF17786">
    <property type="entry name" value="Mannosidase_ig"/>
    <property type="match status" value="1"/>
</dbReference>
<evidence type="ECO:0000256" key="6">
    <source>
        <dbReference type="ARBA" id="ARBA00012754"/>
    </source>
</evidence>
<dbReference type="AlphaFoldDB" id="J7SCK8"/>
<feature type="domain" description="Beta-mannosidase Ig-fold" evidence="16">
    <location>
        <begin position="868"/>
        <end position="936"/>
    </location>
</feature>
<comment type="pathway">
    <text evidence="3">Glycan metabolism; N-glycan degradation.</text>
</comment>
<evidence type="ECO:0000256" key="1">
    <source>
        <dbReference type="ARBA" id="ARBA00000829"/>
    </source>
</evidence>
<feature type="signal peptide" evidence="15">
    <location>
        <begin position="1"/>
        <end position="20"/>
    </location>
</feature>
<dbReference type="RefSeq" id="XP_012177476.1">
    <property type="nucleotide sequence ID" value="XM_012322086.1"/>
</dbReference>
<dbReference type="SUPFAM" id="SSF49785">
    <property type="entry name" value="Galactose-binding domain-like"/>
    <property type="match status" value="1"/>
</dbReference>
<dbReference type="SUPFAM" id="SSF49303">
    <property type="entry name" value="beta-Galactosidase/glucuronidase domain"/>
    <property type="match status" value="1"/>
</dbReference>
<protein>
    <recommendedName>
        <fullName evidence="7">Beta-mannosidase A</fullName>
        <ecNumber evidence="6">3.2.1.25</ecNumber>
    </recommendedName>
    <alternativeName>
        <fullName evidence="13">Mannanase A</fullName>
    </alternativeName>
</protein>
<keyword evidence="8" id="KW-0964">Secreted</keyword>
<evidence type="ECO:0000313" key="20">
    <source>
        <dbReference type="Proteomes" id="UP000006352"/>
    </source>
</evidence>
<dbReference type="UniPathway" id="UPA00280"/>
<comment type="subunit">
    <text evidence="5">Homodimer.</text>
</comment>
<dbReference type="EC" id="3.2.1.25" evidence="6"/>
<dbReference type="Gene3D" id="3.20.20.80">
    <property type="entry name" value="Glycosidases"/>
    <property type="match status" value="1"/>
</dbReference>
<organism evidence="19 20">
    <name type="scientific">Fibroporia radiculosa</name>
    <dbReference type="NCBI Taxonomy" id="599839"/>
    <lineage>
        <taxon>Eukaryota</taxon>
        <taxon>Fungi</taxon>
        <taxon>Dikarya</taxon>
        <taxon>Basidiomycota</taxon>
        <taxon>Agaricomycotina</taxon>
        <taxon>Agaricomycetes</taxon>
        <taxon>Polyporales</taxon>
        <taxon>Fibroporiaceae</taxon>
        <taxon>Fibroporia</taxon>
    </lineage>
</organism>
<comment type="catalytic activity">
    <reaction evidence="1">
        <text>Hydrolysis of terminal, non-reducing beta-D-mannose residues in beta-D-mannosides.</text>
        <dbReference type="EC" id="3.2.1.25"/>
    </reaction>
</comment>
<dbReference type="Pfam" id="PF22666">
    <property type="entry name" value="Glyco_hydro_2_N2"/>
    <property type="match status" value="1"/>
</dbReference>
<dbReference type="PANTHER" id="PTHR43730">
    <property type="entry name" value="BETA-MANNOSIDASE"/>
    <property type="match status" value="1"/>
</dbReference>
<dbReference type="GO" id="GO:0005576">
    <property type="term" value="C:extracellular region"/>
    <property type="evidence" value="ECO:0007669"/>
    <property type="project" value="UniProtKB-SubCell"/>
</dbReference>
<dbReference type="GO" id="GO:0006516">
    <property type="term" value="P:glycoprotein catabolic process"/>
    <property type="evidence" value="ECO:0007669"/>
    <property type="project" value="TreeGrafter"/>
</dbReference>
<dbReference type="InterPro" id="IPR036156">
    <property type="entry name" value="Beta-gal/glucu_dom_sf"/>
</dbReference>
<dbReference type="InterPro" id="IPR008979">
    <property type="entry name" value="Galactose-bd-like_sf"/>
</dbReference>
<feature type="domain" description="Mannosidase Ig/CBM-like" evidence="17">
    <location>
        <begin position="772"/>
        <end position="860"/>
    </location>
</feature>
<feature type="domain" description="Beta-mannosidase-like galactose-binding" evidence="18">
    <location>
        <begin position="30"/>
        <end position="207"/>
    </location>
</feature>
<keyword evidence="9 15" id="KW-0732">Signal</keyword>
<dbReference type="InterPro" id="IPR041625">
    <property type="entry name" value="Beta-mannosidase_Ig"/>
</dbReference>
<dbReference type="EMBL" id="HE796871">
    <property type="protein sequence ID" value="CCL98193.1"/>
    <property type="molecule type" value="Genomic_DNA"/>
</dbReference>
<evidence type="ECO:0000256" key="2">
    <source>
        <dbReference type="ARBA" id="ARBA00004613"/>
    </source>
</evidence>
<dbReference type="FunFam" id="3.20.20.80:FF:000050">
    <property type="entry name" value="Beta-mannosidase B"/>
    <property type="match status" value="1"/>
</dbReference>
<dbReference type="GeneID" id="24093104"/>
<evidence type="ECO:0000256" key="10">
    <source>
        <dbReference type="ARBA" id="ARBA00022801"/>
    </source>
</evidence>
<evidence type="ECO:0000259" key="16">
    <source>
        <dbReference type="Pfam" id="PF17753"/>
    </source>
</evidence>
<accession>J7SCK8</accession>
<dbReference type="InterPro" id="IPR050887">
    <property type="entry name" value="Beta-mannosidase_GH2"/>
</dbReference>
<comment type="similarity">
    <text evidence="4">Belongs to the glycosyl hydrolase 2 family. Beta-mannosidase A subfamily.</text>
</comment>
<dbReference type="InterPro" id="IPR054593">
    <property type="entry name" value="Beta-mannosidase-like_N2"/>
</dbReference>
<evidence type="ECO:0000313" key="19">
    <source>
        <dbReference type="EMBL" id="CCL98193.1"/>
    </source>
</evidence>
<dbReference type="InterPro" id="IPR041447">
    <property type="entry name" value="Mannosidase_ig"/>
</dbReference>
<dbReference type="STRING" id="599839.J7SCK8"/>
<keyword evidence="20" id="KW-1185">Reference proteome</keyword>
<dbReference type="Pfam" id="PF17753">
    <property type="entry name" value="Ig_mannosidase"/>
    <property type="match status" value="1"/>
</dbReference>
<evidence type="ECO:0000256" key="12">
    <source>
        <dbReference type="ARBA" id="ARBA00023295"/>
    </source>
</evidence>
<dbReference type="InterPro" id="IPR017853">
    <property type="entry name" value="GH"/>
</dbReference>
<dbReference type="Gene3D" id="2.60.40.10">
    <property type="entry name" value="Immunoglobulins"/>
    <property type="match status" value="3"/>
</dbReference>
<dbReference type="GO" id="GO:0004567">
    <property type="term" value="F:beta-mannosidase activity"/>
    <property type="evidence" value="ECO:0007669"/>
    <property type="project" value="UniProtKB-EC"/>
</dbReference>
<evidence type="ECO:0000256" key="15">
    <source>
        <dbReference type="SAM" id="SignalP"/>
    </source>
</evidence>
<dbReference type="OrthoDB" id="2866996at2759"/>
<evidence type="ECO:0000256" key="4">
    <source>
        <dbReference type="ARBA" id="ARBA00007483"/>
    </source>
</evidence>
<dbReference type="HOGENOM" id="CLU_005015_3_0_1"/>
<dbReference type="Gene3D" id="2.60.120.260">
    <property type="entry name" value="Galactose-binding domain-like"/>
    <property type="match status" value="1"/>
</dbReference>
<proteinExistence type="inferred from homology"/>
<evidence type="ECO:0000259" key="17">
    <source>
        <dbReference type="Pfam" id="PF17786"/>
    </source>
</evidence>
<keyword evidence="11" id="KW-0325">Glycoprotein</keyword>
<evidence type="ECO:0000256" key="7">
    <source>
        <dbReference type="ARBA" id="ARBA00021795"/>
    </source>
</evidence>
<name>J7SCK8_9APHY</name>
<sequence>MRSLALRVLAAACLPALALADVYSLSDLQWTLKNGNGSIVIPASVPSQAHLDLYAAGVINNPLAGINEYTQRWIVNDSWTYTADLAPFTQAVPQSPFSRTLLVFYGLDTIGNITVAGHPVAWVDNQFQQYVYDVTDLIATPAETDNNITVAFESAYFYGLNVTSLPGFEYPLTPDFEYSGFRQYLRKIQSDFGWDWGPAFVPAGIFRPAYLVTLSEVPTFETSDGTPAAYPLLASSGGGIFIDQYSLEISKVGQTPIVPPNQNADWLVNVTLGVRSVLPSFNPSITIDIPELGITSAPLSIDAIPASTAEPTFVSASITVPNGVPQLWYPHDLGTPTLYNFTITFALGDVFGIALDSTSFTVRSGFRTIELIQTPYPEEEIEARGITPGDQWHFQINGQAFYTKGTNIIPFDPFYPRISTEKVRWVLESAVLSGQNMLRVWGGGIYQPSDEITGVYDFYSICDELGILAWSEMIFSDATYPLNSFLLTSIDPEVRQNVRRINKHPSNVQWAGGNEIENIVIGINETYANGTHYLDEFVYMFQDFLHNITYEVESSVPYTDCSTTNGVLSLDPYVLRFDNKTPGYIYGNTERYNYDASQAFNYSTYPVSRFVNEFGFHSMPSFYTWEEVLESPEDYYFNSTVVMSRDHHPPAGSLAWPNPNAPQGQGQMTMGVELWLPTPGTSDSNQTFAQWCWSTQVFQSMNMISEIAWYRRGAGLGENNLGALVWQLNDIWQGVSWSSIEYSGRWKVLNYGMTSIYTPVVVYPFWTPDNQTLDIMVTSDRWYTVNGTALLTWYDWSGNELMAMTHEFSVPELNNTVLMSMEGFDQILPEGATPTNSWMLLNVTAEIENRTVTMESYYTPTSLAYAELVDPEISVETGDDLTFTLSAKGGVAAYAWVDHPYGTVGYFVDTKTNNPSNGFYLIPGIDRTVQFLLNTELSEVTSPDPADFMVRSDTSPEVMHTYDSTVDGDRPSDENGEGGVQNSQNS</sequence>
<evidence type="ECO:0000256" key="9">
    <source>
        <dbReference type="ARBA" id="ARBA00022729"/>
    </source>
</evidence>
<dbReference type="SUPFAM" id="SSF51445">
    <property type="entry name" value="(Trans)glycosidases"/>
    <property type="match status" value="1"/>
</dbReference>
<comment type="subcellular location">
    <subcellularLocation>
        <location evidence="2">Secreted</location>
    </subcellularLocation>
</comment>
<reference evidence="19 20" key="1">
    <citation type="journal article" date="2012" name="Appl. Environ. Microbiol.">
        <title>Short-read sequencing for genomic analysis of the brown rot fungus Fibroporia radiculosa.</title>
        <authorList>
            <person name="Tang J.D."/>
            <person name="Perkins A.D."/>
            <person name="Sonstegard T.S."/>
            <person name="Schroeder S.G."/>
            <person name="Burgess S.C."/>
            <person name="Diehl S.V."/>
        </authorList>
    </citation>
    <scope>NUCLEOTIDE SEQUENCE [LARGE SCALE GENOMIC DNA]</scope>
    <source>
        <strain evidence="19 20">TFFH 294</strain>
    </source>
</reference>
<evidence type="ECO:0000256" key="13">
    <source>
        <dbReference type="ARBA" id="ARBA00031061"/>
    </source>
</evidence>
<evidence type="ECO:0000256" key="11">
    <source>
        <dbReference type="ARBA" id="ARBA00023180"/>
    </source>
</evidence>
<keyword evidence="10" id="KW-0378">Hydrolase</keyword>
<evidence type="ECO:0000259" key="18">
    <source>
        <dbReference type="Pfam" id="PF22666"/>
    </source>
</evidence>
<dbReference type="InterPro" id="IPR013783">
    <property type="entry name" value="Ig-like_fold"/>
</dbReference>